<dbReference type="PANTHER" id="PTHR28629:SF4">
    <property type="entry name" value="TRIOKINASE_FMN CYCLASE"/>
    <property type="match status" value="1"/>
</dbReference>
<sequence>MAEALSLDDLRRWLEHFADAVVSQEATLNQLDSATGDGEHGSNLSRGVAAMRRALADQSFADAQSLLSSVGMAIVNSVGGASGALYGTVFLRLSDAGAGVTELDLSRLADGFASAAAGVSELGRTTPGDKTLLDAIHPAAQALREASAAHLDLGTGTDRAALAAETGRDATAAMAARVGRGSYLGDRSLGHIDAGATSMAQLFRSLHVATASR</sequence>
<evidence type="ECO:0000313" key="4">
    <source>
        <dbReference type="EMBL" id="GAA1125655.1"/>
    </source>
</evidence>
<dbReference type="InterPro" id="IPR012737">
    <property type="entry name" value="DhaK_L_YcgS"/>
</dbReference>
<keyword evidence="1" id="KW-0808">Transferase</keyword>
<dbReference type="RefSeq" id="WP_343904790.1">
    <property type="nucleotide sequence ID" value="NZ_BAAAJE010000001.1"/>
</dbReference>
<dbReference type="SMART" id="SM01120">
    <property type="entry name" value="Dak2"/>
    <property type="match status" value="1"/>
</dbReference>
<evidence type="ECO:0000256" key="2">
    <source>
        <dbReference type="ARBA" id="ARBA00022777"/>
    </source>
</evidence>
<dbReference type="PANTHER" id="PTHR28629">
    <property type="entry name" value="TRIOKINASE/FMN CYCLASE"/>
    <property type="match status" value="1"/>
</dbReference>
<proteinExistence type="predicted"/>
<dbReference type="GO" id="GO:0016301">
    <property type="term" value="F:kinase activity"/>
    <property type="evidence" value="ECO:0007669"/>
    <property type="project" value="UniProtKB-KW"/>
</dbReference>
<name>A0ABN1U784_9ACTN</name>
<evidence type="ECO:0000256" key="1">
    <source>
        <dbReference type="ARBA" id="ARBA00022679"/>
    </source>
</evidence>
<dbReference type="InterPro" id="IPR036117">
    <property type="entry name" value="DhaL_dom_sf"/>
</dbReference>
<keyword evidence="5" id="KW-1185">Reference proteome</keyword>
<protein>
    <submittedName>
        <fullName evidence="4">Dihydroxyacetone kinase subunit DhaL</fullName>
    </submittedName>
</protein>
<dbReference type="Pfam" id="PF02734">
    <property type="entry name" value="Dak2"/>
    <property type="match status" value="1"/>
</dbReference>
<dbReference type="PROSITE" id="PS51480">
    <property type="entry name" value="DHAL"/>
    <property type="match status" value="1"/>
</dbReference>
<dbReference type="NCBIfam" id="TIGR02365">
    <property type="entry name" value="dha_L_ycgS"/>
    <property type="match status" value="1"/>
</dbReference>
<evidence type="ECO:0000313" key="5">
    <source>
        <dbReference type="Proteomes" id="UP001499979"/>
    </source>
</evidence>
<gene>
    <name evidence="4" type="primary">dhaL</name>
    <name evidence="4" type="ORF">GCM10009606_01690</name>
</gene>
<dbReference type="InterPro" id="IPR050861">
    <property type="entry name" value="Dihydroxyacetone_Kinase"/>
</dbReference>
<comment type="caution">
    <text evidence="4">The sequence shown here is derived from an EMBL/GenBank/DDBJ whole genome shotgun (WGS) entry which is preliminary data.</text>
</comment>
<dbReference type="SUPFAM" id="SSF101473">
    <property type="entry name" value="DhaL-like"/>
    <property type="match status" value="1"/>
</dbReference>
<dbReference type="Gene3D" id="1.25.40.340">
    <property type="match status" value="1"/>
</dbReference>
<organism evidence="4 5">
    <name type="scientific">Nocardioides aquiterrae</name>
    <dbReference type="NCBI Taxonomy" id="203799"/>
    <lineage>
        <taxon>Bacteria</taxon>
        <taxon>Bacillati</taxon>
        <taxon>Actinomycetota</taxon>
        <taxon>Actinomycetes</taxon>
        <taxon>Propionibacteriales</taxon>
        <taxon>Nocardioidaceae</taxon>
        <taxon>Nocardioides</taxon>
    </lineage>
</organism>
<feature type="domain" description="DhaL" evidence="3">
    <location>
        <begin position="8"/>
        <end position="208"/>
    </location>
</feature>
<accession>A0ABN1U784</accession>
<dbReference type="InterPro" id="IPR004007">
    <property type="entry name" value="DhaL_dom"/>
</dbReference>
<dbReference type="EMBL" id="BAAAJE010000001">
    <property type="protein sequence ID" value="GAA1125655.1"/>
    <property type="molecule type" value="Genomic_DNA"/>
</dbReference>
<keyword evidence="2 4" id="KW-0418">Kinase</keyword>
<evidence type="ECO:0000259" key="3">
    <source>
        <dbReference type="PROSITE" id="PS51480"/>
    </source>
</evidence>
<reference evidence="4 5" key="1">
    <citation type="journal article" date="2019" name="Int. J. Syst. Evol. Microbiol.">
        <title>The Global Catalogue of Microorganisms (GCM) 10K type strain sequencing project: providing services to taxonomists for standard genome sequencing and annotation.</title>
        <authorList>
            <consortium name="The Broad Institute Genomics Platform"/>
            <consortium name="The Broad Institute Genome Sequencing Center for Infectious Disease"/>
            <person name="Wu L."/>
            <person name="Ma J."/>
        </authorList>
    </citation>
    <scope>NUCLEOTIDE SEQUENCE [LARGE SCALE GENOMIC DNA]</scope>
    <source>
        <strain evidence="4 5">JCM 11813</strain>
    </source>
</reference>
<dbReference type="Proteomes" id="UP001499979">
    <property type="component" value="Unassembled WGS sequence"/>
</dbReference>